<dbReference type="HOGENOM" id="CLU_1262181_0_0_1"/>
<organism evidence="3">
    <name type="scientific">Schizophyllum commune (strain H4-8 / FGSC 9210)</name>
    <name type="common">Split gill fungus</name>
    <dbReference type="NCBI Taxonomy" id="578458"/>
    <lineage>
        <taxon>Eukaryota</taxon>
        <taxon>Fungi</taxon>
        <taxon>Dikarya</taxon>
        <taxon>Basidiomycota</taxon>
        <taxon>Agaricomycotina</taxon>
        <taxon>Agaricomycetes</taxon>
        <taxon>Agaricomycetidae</taxon>
        <taxon>Agaricales</taxon>
        <taxon>Schizophyllaceae</taxon>
        <taxon>Schizophyllum</taxon>
    </lineage>
</organism>
<dbReference type="GeneID" id="9592420"/>
<dbReference type="Proteomes" id="UP000007431">
    <property type="component" value="Unassembled WGS sequence"/>
</dbReference>
<feature type="region of interest" description="Disordered" evidence="1">
    <location>
        <begin position="167"/>
        <end position="219"/>
    </location>
</feature>
<gene>
    <name evidence="2" type="ORF">SCHCODRAFT_236152</name>
</gene>
<dbReference type="InParanoid" id="D8QA41"/>
<evidence type="ECO:0000313" key="3">
    <source>
        <dbReference type="Proteomes" id="UP000007431"/>
    </source>
</evidence>
<feature type="region of interest" description="Disordered" evidence="1">
    <location>
        <begin position="58"/>
        <end position="108"/>
    </location>
</feature>
<dbReference type="KEGG" id="scm:SCHCO_01355693"/>
<feature type="compositionally biased region" description="Polar residues" evidence="1">
    <location>
        <begin position="78"/>
        <end position="94"/>
    </location>
</feature>
<sequence length="219" mass="24551">MAGKCRQWYPGLAQCQHERAAQCANTPEAAQCHGIRAPQWCAAPAFLRALAADLTKRSPPHCFSQPTTPRKRVDDLWSSPNPADTGSSMKSSAFSLKPRKRPETTRRRESLVEFAQWSEDRVAQSLLRYRLVELFESQLPSGNEISGSIPRQLLIHRLPRRLQVKLKTMGKPARRHRRQTGLCNGRHRLSEHDDGYRGQGPLPSDGTSPPGDARRSAGQ</sequence>
<dbReference type="AlphaFoldDB" id="D8QA41"/>
<protein>
    <submittedName>
        <fullName evidence="2">Uncharacterized protein</fullName>
    </submittedName>
</protein>
<dbReference type="RefSeq" id="XP_003030668.1">
    <property type="nucleotide sequence ID" value="XM_003030622.1"/>
</dbReference>
<accession>D8QA41</accession>
<evidence type="ECO:0000313" key="2">
    <source>
        <dbReference type="EMBL" id="EFI95765.1"/>
    </source>
</evidence>
<name>D8QA41_SCHCM</name>
<feature type="compositionally biased region" description="Basic residues" evidence="1">
    <location>
        <begin position="172"/>
        <end position="187"/>
    </location>
</feature>
<reference evidence="2 3" key="1">
    <citation type="journal article" date="2010" name="Nat. Biotechnol.">
        <title>Genome sequence of the model mushroom Schizophyllum commune.</title>
        <authorList>
            <person name="Ohm R.A."/>
            <person name="de Jong J.F."/>
            <person name="Lugones L.G."/>
            <person name="Aerts A."/>
            <person name="Kothe E."/>
            <person name="Stajich J.E."/>
            <person name="de Vries R.P."/>
            <person name="Record E."/>
            <person name="Levasseur A."/>
            <person name="Baker S.E."/>
            <person name="Bartholomew K.A."/>
            <person name="Coutinho P.M."/>
            <person name="Erdmann S."/>
            <person name="Fowler T.J."/>
            <person name="Gathman A.C."/>
            <person name="Lombard V."/>
            <person name="Henrissat B."/>
            <person name="Knabe N."/>
            <person name="Kuees U."/>
            <person name="Lilly W.W."/>
            <person name="Lindquist E."/>
            <person name="Lucas S."/>
            <person name="Magnuson J.K."/>
            <person name="Piumi F."/>
            <person name="Raudaskoski M."/>
            <person name="Salamov A."/>
            <person name="Schmutz J."/>
            <person name="Schwarze F.W.M.R."/>
            <person name="vanKuyk P.A."/>
            <person name="Horton J.S."/>
            <person name="Grigoriev I.V."/>
            <person name="Woesten H.A.B."/>
        </authorList>
    </citation>
    <scope>NUCLEOTIDE SEQUENCE [LARGE SCALE GENOMIC DNA]</scope>
    <source>
        <strain evidence="3">H4-8 / FGSC 9210</strain>
    </source>
</reference>
<keyword evidence="3" id="KW-1185">Reference proteome</keyword>
<dbReference type="VEuPathDB" id="FungiDB:SCHCODRAFT_01355693"/>
<proteinExistence type="predicted"/>
<dbReference type="EMBL" id="GL377308">
    <property type="protein sequence ID" value="EFI95765.1"/>
    <property type="molecule type" value="Genomic_DNA"/>
</dbReference>
<evidence type="ECO:0000256" key="1">
    <source>
        <dbReference type="SAM" id="MobiDB-lite"/>
    </source>
</evidence>